<dbReference type="EMBL" id="CM042033">
    <property type="protein sequence ID" value="KAI3775644.1"/>
    <property type="molecule type" value="Genomic_DNA"/>
</dbReference>
<protein>
    <submittedName>
        <fullName evidence="1">Uncharacterized protein</fullName>
    </submittedName>
</protein>
<name>A0ACB9FW82_9ASTR</name>
<proteinExistence type="predicted"/>
<keyword evidence="2" id="KW-1185">Reference proteome</keyword>
<evidence type="ECO:0000313" key="1">
    <source>
        <dbReference type="EMBL" id="KAI3775644.1"/>
    </source>
</evidence>
<reference evidence="2" key="1">
    <citation type="journal article" date="2022" name="Mol. Ecol. Resour.">
        <title>The genomes of chicory, endive, great burdock and yacon provide insights into Asteraceae palaeo-polyploidization history and plant inulin production.</title>
        <authorList>
            <person name="Fan W."/>
            <person name="Wang S."/>
            <person name="Wang H."/>
            <person name="Wang A."/>
            <person name="Jiang F."/>
            <person name="Liu H."/>
            <person name="Zhao H."/>
            <person name="Xu D."/>
            <person name="Zhang Y."/>
        </authorList>
    </citation>
    <scope>NUCLEOTIDE SEQUENCE [LARGE SCALE GENOMIC DNA]</scope>
    <source>
        <strain evidence="2">cv. Yunnan</strain>
    </source>
</reference>
<organism evidence="1 2">
    <name type="scientific">Smallanthus sonchifolius</name>
    <dbReference type="NCBI Taxonomy" id="185202"/>
    <lineage>
        <taxon>Eukaryota</taxon>
        <taxon>Viridiplantae</taxon>
        <taxon>Streptophyta</taxon>
        <taxon>Embryophyta</taxon>
        <taxon>Tracheophyta</taxon>
        <taxon>Spermatophyta</taxon>
        <taxon>Magnoliopsida</taxon>
        <taxon>eudicotyledons</taxon>
        <taxon>Gunneridae</taxon>
        <taxon>Pentapetalae</taxon>
        <taxon>asterids</taxon>
        <taxon>campanulids</taxon>
        <taxon>Asterales</taxon>
        <taxon>Asteraceae</taxon>
        <taxon>Asteroideae</taxon>
        <taxon>Heliantheae alliance</taxon>
        <taxon>Millerieae</taxon>
        <taxon>Smallanthus</taxon>
    </lineage>
</organism>
<reference evidence="1 2" key="2">
    <citation type="journal article" date="2022" name="Mol. Ecol. Resour.">
        <title>The genomes of chicory, endive, great burdock and yacon provide insights into Asteraceae paleo-polyploidization history and plant inulin production.</title>
        <authorList>
            <person name="Fan W."/>
            <person name="Wang S."/>
            <person name="Wang H."/>
            <person name="Wang A."/>
            <person name="Jiang F."/>
            <person name="Liu H."/>
            <person name="Zhao H."/>
            <person name="Xu D."/>
            <person name="Zhang Y."/>
        </authorList>
    </citation>
    <scope>NUCLEOTIDE SEQUENCE [LARGE SCALE GENOMIC DNA]</scope>
    <source>
        <strain evidence="2">cv. Yunnan</strain>
        <tissue evidence="1">Leaves</tissue>
    </source>
</reference>
<evidence type="ECO:0000313" key="2">
    <source>
        <dbReference type="Proteomes" id="UP001056120"/>
    </source>
</evidence>
<comment type="caution">
    <text evidence="1">The sequence shown here is derived from an EMBL/GenBank/DDBJ whole genome shotgun (WGS) entry which is preliminary data.</text>
</comment>
<dbReference type="Proteomes" id="UP001056120">
    <property type="component" value="Linkage Group LG16"/>
</dbReference>
<gene>
    <name evidence="1" type="ORF">L1987_50226</name>
</gene>
<sequence>MAMDPPKMAPPVATNKGKEKLDDGFIKVVKKKKRFNGPKPRVQVPSLNVSKPGPSKPTGRAKPNVLVSNPFSALDDTTQIEDCFPELNATLKKFAMRYVETKTIPDPDVFKTWSKELKDYYFSLTKDDGEEVESETDGTAKLMSTGVRENSLSHLRHLLAGFNSSPFYTRLLRRSFTPHSPSAALGPATFRLHLFSALLRFHGFLFLGVMPRKKEPSSLPSRRSVRGRSRPSSDNEGVAPEALVQSGMGLGDNQQGPNNAPQPPIDLRSYRPNAGYGFHPIVENVLCNTNKSISSVSSSIDSLEATSAFKHSGGMGWFPSNPSTEDLHDSFNDMDSINSATVGNGSAGIGKPGFSPTTVPSFRAVVTGLDHPTTAIRVPVSFSDGLETGFGLDPPQVPDGGVVHGEPRLVEPIITTGPLPLHDAEPMPSSDLIGVGARQESMHKSNGLVGNRGSFPFVVDEEHSLQLDTDAHAPPPPPLVVEPVVAEPAIMEPPVATKKGKEIMADAFIKVVKKKKKYNGPKPRVQIPSLNVSKPGTSKPSARPTPNMVAGTSTQHTNVFVSNTFSALDDNTHTVDRDHEVNDTLKKCAKMCDFGDLGFSGDRWLLRLFLGRLGCGEGFWCYLSRLFILFNGPVDKETIADALRGVEPPDPGVEGRLWSSDMSDEEMYEDEGESNKSSERVTESRSRRSRNKPSSLLDGSTEGALRRYGLRNSDGIHKSTLQSLPNRKKPLSKKKDKVKHVTCNSKGKENVATDHNYSDNMPIDVEPCMGSGNSVFLTNPINDDCMLLGNPVEHLTPTPIELPSSVEGCAEFCDDHVINSHIATTHVQIEGPVQINMEYAGDSILNSLSRFDSQCNGMDELRGDDQEVNSDTSNKSNSLLRDGEAGECNVSCQQDLTTTFDQHYDGGEFSHGETARSNPLRVENHEPWSTNNDLDMHNLKWADVLHKATSSWTVLDDEPRGMILERIVACLAKWWENHTIQAPEVRRICSYSAGKRRARVEKSRNVGQEEDNSTGGIVKKYKDEKYSSKYNTKGEVSNQEGPASTPEDVNGRKNYKIWSSKNRKPEKNMPTTRVHFQNSFNGADITNQSIGCFDFHMGSNKLQMVVTNLNRDSTRVKEKGKGNDHIIPNVSSRNVIHQPSQQVIPEKSTAVVQLDDPVATTPTTINLAKVPHLSGNQGVIDSGHSHATTHKKPGISLLETTNRYALLDEEGIELGDIQGGMEKDNNSGDIPKELHTGWIRKQERILNARYVKDLTQDQRFEAKRYILDRLIPLDSTLSSWPKLLVEYFRHLSSLFSFGDGYLAAVRFRAYGNAPDDDDGSHTDSLMEDVESETDGHAVFMKSDGPAPKYHVPIPTVINSPAVDISSSHASGEEGKMQNSV</sequence>
<accession>A0ACB9FW82</accession>